<sequence>MNEEIAVAWAEFETDIRPGATFTYPRRGRHAAPGLIKSVSLKGKELTGFPAFRHTDPQYTFTTPSAMAGYLLVTAEPPSAGTLGPRYAWCCAIPFERLHGAGYVGLQAVLPPMPPDKGAITLTTPRYELHETVALYKRFRVDWCFDICASLVAEPFRVAIPGADLPWRARLEALDAVTALLPYGVRSGLRATTHGQNPAEPFHLYFTDKVSSTDRVWHPDNDRDWRFRSLRGIFQDCWEDLERHLDKQAAMAFMVAAMRTAPEPVSLTSDGLMTRVQRLLNSSTSPSRALPPPPPARELPDVLGRDPHAVRRMVVDLAPQGAAKIVRLAASGRATGRWGAVPYVLCLAGHTPELDAELRRWLIDQALNVPDDASSAISMTALTPGDPVALLDLVLAALESLTSPPEGLLRTLAAAFSAAWAEPMKRRRAANTAEQERFTEREHRRHARSAWLTERTRRKP</sequence>
<comment type="caution">
    <text evidence="2">The sequence shown here is derived from an EMBL/GenBank/DDBJ whole genome shotgun (WGS) entry which is preliminary data.</text>
</comment>
<feature type="region of interest" description="Disordered" evidence="1">
    <location>
        <begin position="282"/>
        <end position="301"/>
    </location>
</feature>
<evidence type="ECO:0000313" key="3">
    <source>
        <dbReference type="Proteomes" id="UP000568380"/>
    </source>
</evidence>
<dbReference type="Proteomes" id="UP000568380">
    <property type="component" value="Unassembled WGS sequence"/>
</dbReference>
<evidence type="ECO:0000313" key="2">
    <source>
        <dbReference type="EMBL" id="MBB5083825.1"/>
    </source>
</evidence>
<organism evidence="2 3">
    <name type="scientific">Nonomuraea endophytica</name>
    <dbReference type="NCBI Taxonomy" id="714136"/>
    <lineage>
        <taxon>Bacteria</taxon>
        <taxon>Bacillati</taxon>
        <taxon>Actinomycetota</taxon>
        <taxon>Actinomycetes</taxon>
        <taxon>Streptosporangiales</taxon>
        <taxon>Streptosporangiaceae</taxon>
        <taxon>Nonomuraea</taxon>
    </lineage>
</organism>
<name>A0A7W8AES2_9ACTN</name>
<accession>A0A7W8AES2</accession>
<dbReference type="RefSeq" id="WP_184973280.1">
    <property type="nucleotide sequence ID" value="NZ_JACHIN010000019.1"/>
</dbReference>
<dbReference type="AlphaFoldDB" id="A0A7W8AES2"/>
<dbReference type="EMBL" id="JACHIN010000019">
    <property type="protein sequence ID" value="MBB5083825.1"/>
    <property type="molecule type" value="Genomic_DNA"/>
</dbReference>
<gene>
    <name evidence="2" type="ORF">HNR40_009330</name>
</gene>
<keyword evidence="3" id="KW-1185">Reference proteome</keyword>
<reference evidence="2 3" key="1">
    <citation type="submission" date="2020-08" db="EMBL/GenBank/DDBJ databases">
        <title>Genomic Encyclopedia of Type Strains, Phase IV (KMG-IV): sequencing the most valuable type-strain genomes for metagenomic binning, comparative biology and taxonomic classification.</title>
        <authorList>
            <person name="Goeker M."/>
        </authorList>
    </citation>
    <scope>NUCLEOTIDE SEQUENCE [LARGE SCALE GENOMIC DNA]</scope>
    <source>
        <strain evidence="2 3">DSM 45385</strain>
    </source>
</reference>
<evidence type="ECO:0000256" key="1">
    <source>
        <dbReference type="SAM" id="MobiDB-lite"/>
    </source>
</evidence>
<proteinExistence type="predicted"/>
<feature type="region of interest" description="Disordered" evidence="1">
    <location>
        <begin position="427"/>
        <end position="460"/>
    </location>
</feature>
<protein>
    <submittedName>
        <fullName evidence="2">Uncharacterized protein</fullName>
    </submittedName>
</protein>